<dbReference type="AlphaFoldDB" id="A0AAC9LB02"/>
<gene>
    <name evidence="2" type="ORF">UA74_12065</name>
</gene>
<organism evidence="2 3">
    <name type="scientific">Actinoalloteichus fjordicus</name>
    <dbReference type="NCBI Taxonomy" id="1612552"/>
    <lineage>
        <taxon>Bacteria</taxon>
        <taxon>Bacillati</taxon>
        <taxon>Actinomycetota</taxon>
        <taxon>Actinomycetes</taxon>
        <taxon>Pseudonocardiales</taxon>
        <taxon>Pseudonocardiaceae</taxon>
        <taxon>Actinoalloteichus</taxon>
    </lineage>
</organism>
<sequence>MTDPKHVTGRAAAGPDLTSAPPHLGPAAHRTITELVTDEAPRLFALWECAGADEDPVDGRVRYWGIQIGDRSALLYPDGVLWGTSGSAEYASHGLSMISAERLVTVDVGGPDNSDGEGRP</sequence>
<evidence type="ECO:0000313" key="2">
    <source>
        <dbReference type="EMBL" id="APU14473.1"/>
    </source>
</evidence>
<proteinExistence type="predicted"/>
<feature type="region of interest" description="Disordered" evidence="1">
    <location>
        <begin position="1"/>
        <end position="26"/>
    </location>
</feature>
<protein>
    <submittedName>
        <fullName evidence="2">Uncharacterized protein</fullName>
    </submittedName>
</protein>
<dbReference type="EMBL" id="CP016076">
    <property type="protein sequence ID" value="APU14473.1"/>
    <property type="molecule type" value="Genomic_DNA"/>
</dbReference>
<dbReference type="KEGG" id="acad:UA74_12065"/>
<keyword evidence="3" id="KW-1185">Reference proteome</keyword>
<accession>A0AAC9LB02</accession>
<reference evidence="3" key="1">
    <citation type="submission" date="2016-06" db="EMBL/GenBank/DDBJ databases">
        <title>Complete genome sequence of Actinoalloteichus fjordicus DSM 46855 (=ADI127-17), type strain of the new species Actinoalloteichus fjordicus.</title>
        <authorList>
            <person name="Ruckert C."/>
            <person name="Nouioui I."/>
            <person name="Willmese J."/>
            <person name="van Wezel G."/>
            <person name="Klenk H.-P."/>
            <person name="Kalinowski J."/>
            <person name="Zotchev S.B."/>
        </authorList>
    </citation>
    <scope>NUCLEOTIDE SEQUENCE [LARGE SCALE GENOMIC DNA]</scope>
    <source>
        <strain evidence="3">ADI127-7</strain>
    </source>
</reference>
<dbReference type="Proteomes" id="UP000185511">
    <property type="component" value="Chromosome"/>
</dbReference>
<dbReference type="RefSeq" id="WP_075740346.1">
    <property type="nucleotide sequence ID" value="NZ_CP016076.1"/>
</dbReference>
<evidence type="ECO:0000256" key="1">
    <source>
        <dbReference type="SAM" id="MobiDB-lite"/>
    </source>
</evidence>
<name>A0AAC9LB02_9PSEU</name>
<evidence type="ECO:0000313" key="3">
    <source>
        <dbReference type="Proteomes" id="UP000185511"/>
    </source>
</evidence>